<comment type="caution">
    <text evidence="2">The sequence shown here is derived from an EMBL/GenBank/DDBJ whole genome shotgun (WGS) entry which is preliminary data.</text>
</comment>
<reference evidence="2 3" key="1">
    <citation type="submission" date="2015-06" db="EMBL/GenBank/DDBJ databases">
        <title>Genome sequencing of Cronobacter sp. strain DJ34 isolated from petroleum contaminated sludge of Duliajan Oil Fields, Assam, India.</title>
        <authorList>
            <person name="Pal S."/>
            <person name="Banerjee T.D."/>
            <person name="Roy A."/>
            <person name="Sar P."/>
            <person name="Kazy S.K."/>
        </authorList>
    </citation>
    <scope>NUCLEOTIDE SEQUENCE [LARGE SCALE GENOMIC DNA]</scope>
    <source>
        <strain evidence="2 3">DJ34</strain>
    </source>
</reference>
<accession>A0A0J8VRP0</accession>
<dbReference type="GO" id="GO:1990189">
    <property type="term" value="F:protein N-terminal-serine acetyltransferase activity"/>
    <property type="evidence" value="ECO:0007669"/>
    <property type="project" value="TreeGrafter"/>
</dbReference>
<dbReference type="InterPro" id="IPR000182">
    <property type="entry name" value="GNAT_dom"/>
</dbReference>
<evidence type="ECO:0000313" key="3">
    <source>
        <dbReference type="Proteomes" id="UP000037315"/>
    </source>
</evidence>
<dbReference type="InterPro" id="IPR016181">
    <property type="entry name" value="Acyl_CoA_acyltransferase"/>
</dbReference>
<dbReference type="PATRIC" id="fig|1656095.3.peg.1760"/>
<dbReference type="STRING" id="1121863.GCA_000621185_01253"/>
<dbReference type="EMBL" id="LFEJ01000009">
    <property type="protein sequence ID" value="KMV35851.1"/>
    <property type="molecule type" value="Genomic_DNA"/>
</dbReference>
<dbReference type="PANTHER" id="PTHR43441:SF11">
    <property type="entry name" value="RIBOSOMAL-PROTEIN-SERINE ACETYLTRANSFERASE"/>
    <property type="match status" value="1"/>
</dbReference>
<protein>
    <submittedName>
        <fullName evidence="2">Ribosomal-protein-serine acetyltransferase</fullName>
    </submittedName>
</protein>
<dbReference type="SUPFAM" id="SSF55729">
    <property type="entry name" value="Acyl-CoA N-acyltransferases (Nat)"/>
    <property type="match status" value="1"/>
</dbReference>
<dbReference type="AlphaFoldDB" id="A0A0J8VRP0"/>
<dbReference type="Proteomes" id="UP000037315">
    <property type="component" value="Unassembled WGS sequence"/>
</dbReference>
<proteinExistence type="predicted"/>
<dbReference type="OrthoDB" id="9784707at2"/>
<evidence type="ECO:0000313" key="2">
    <source>
        <dbReference type="EMBL" id="KMV35851.1"/>
    </source>
</evidence>
<feature type="domain" description="N-acetyltransferase" evidence="1">
    <location>
        <begin position="29"/>
        <end position="172"/>
    </location>
</feature>
<keyword evidence="2" id="KW-0808">Transferase</keyword>
<evidence type="ECO:0000259" key="1">
    <source>
        <dbReference type="PROSITE" id="PS51186"/>
    </source>
</evidence>
<dbReference type="GO" id="GO:0008999">
    <property type="term" value="F:protein-N-terminal-alanine acetyltransferase activity"/>
    <property type="evidence" value="ECO:0007669"/>
    <property type="project" value="TreeGrafter"/>
</dbReference>
<dbReference type="NCBIfam" id="NF007539">
    <property type="entry name" value="PRK10151.1"/>
    <property type="match status" value="1"/>
</dbReference>
<organism evidence="2 3">
    <name type="scientific">Franconibacter pulveris</name>
    <dbReference type="NCBI Taxonomy" id="435910"/>
    <lineage>
        <taxon>Bacteria</taxon>
        <taxon>Pseudomonadati</taxon>
        <taxon>Pseudomonadota</taxon>
        <taxon>Gammaproteobacteria</taxon>
        <taxon>Enterobacterales</taxon>
        <taxon>Enterobacteriaceae</taxon>
        <taxon>Franconibacter</taxon>
    </lineage>
</organism>
<dbReference type="Pfam" id="PF13302">
    <property type="entry name" value="Acetyltransf_3"/>
    <property type="match status" value="1"/>
</dbReference>
<keyword evidence="3" id="KW-1185">Reference proteome</keyword>
<sequence>MPNWQDEVIIVNDHLKLHSVNEAFSEALYDLVVRNKAALQKAMDWPKQVKSAEDTRKTLQGNYLLHHRGYAKMFMILQQDRLIGVLSFNQIEPSNKTAYIGYWLDEAWQGKGLLSQALQAFIARYADSGEVRRFVIKCRVANEASNRVALRNGFRLEGTLKEAEYLNGQFYDQNIYALIVDKRR</sequence>
<dbReference type="InterPro" id="IPR051908">
    <property type="entry name" value="Ribosomal_N-acetyltransferase"/>
</dbReference>
<dbReference type="PANTHER" id="PTHR43441">
    <property type="entry name" value="RIBOSOMAL-PROTEIN-SERINE ACETYLTRANSFERASE"/>
    <property type="match status" value="1"/>
</dbReference>
<dbReference type="Gene3D" id="3.40.630.30">
    <property type="match status" value="1"/>
</dbReference>
<name>A0A0J8VRP0_9ENTR</name>
<dbReference type="PROSITE" id="PS51186">
    <property type="entry name" value="GNAT"/>
    <property type="match status" value="1"/>
</dbReference>
<dbReference type="CDD" id="cd04301">
    <property type="entry name" value="NAT_SF"/>
    <property type="match status" value="1"/>
</dbReference>
<dbReference type="GO" id="GO:0005737">
    <property type="term" value="C:cytoplasm"/>
    <property type="evidence" value="ECO:0007669"/>
    <property type="project" value="TreeGrafter"/>
</dbReference>
<gene>
    <name evidence="2" type="ORF">ACH50_05345</name>
</gene>